<gene>
    <name evidence="2" type="ORF">C1645_769415</name>
</gene>
<dbReference type="Proteomes" id="UP000265703">
    <property type="component" value="Unassembled WGS sequence"/>
</dbReference>
<feature type="compositionally biased region" description="Basic and acidic residues" evidence="1">
    <location>
        <begin position="1"/>
        <end position="28"/>
    </location>
</feature>
<evidence type="ECO:0000256" key="1">
    <source>
        <dbReference type="SAM" id="MobiDB-lite"/>
    </source>
</evidence>
<accession>A0A397T002</accession>
<keyword evidence="3" id="KW-1185">Reference proteome</keyword>
<evidence type="ECO:0000313" key="3">
    <source>
        <dbReference type="Proteomes" id="UP000265703"/>
    </source>
</evidence>
<protein>
    <submittedName>
        <fullName evidence="2">Uncharacterized protein</fullName>
    </submittedName>
</protein>
<evidence type="ECO:0000313" key="2">
    <source>
        <dbReference type="EMBL" id="RIA90629.1"/>
    </source>
</evidence>
<name>A0A397T002_9GLOM</name>
<feature type="compositionally biased region" description="Basic and acidic residues" evidence="1">
    <location>
        <begin position="43"/>
        <end position="56"/>
    </location>
</feature>
<reference evidence="2 3" key="1">
    <citation type="submission" date="2018-06" db="EMBL/GenBank/DDBJ databases">
        <title>Comparative genomics reveals the genomic features of Rhizophagus irregularis, R. cerebriforme, R. diaphanum and Gigaspora rosea, and their symbiotic lifestyle signature.</title>
        <authorList>
            <person name="Morin E."/>
            <person name="San Clemente H."/>
            <person name="Chen E.C.H."/>
            <person name="De La Providencia I."/>
            <person name="Hainaut M."/>
            <person name="Kuo A."/>
            <person name="Kohler A."/>
            <person name="Murat C."/>
            <person name="Tang N."/>
            <person name="Roy S."/>
            <person name="Loubradou J."/>
            <person name="Henrissat B."/>
            <person name="Grigoriev I.V."/>
            <person name="Corradi N."/>
            <person name="Roux C."/>
            <person name="Martin F.M."/>
        </authorList>
    </citation>
    <scope>NUCLEOTIDE SEQUENCE [LARGE SCALE GENOMIC DNA]</scope>
    <source>
        <strain evidence="2 3">DAOM 227022</strain>
    </source>
</reference>
<feature type="region of interest" description="Disordered" evidence="1">
    <location>
        <begin position="1"/>
        <end position="56"/>
    </location>
</feature>
<comment type="caution">
    <text evidence="2">The sequence shown here is derived from an EMBL/GenBank/DDBJ whole genome shotgun (WGS) entry which is preliminary data.</text>
</comment>
<sequence length="56" mass="6614">DKKGQRNEKKNGKNTLEKMKGTKKSNKEQRKKNISYLLNSHKSQTEEKQSTKEKFC</sequence>
<organism evidence="2 3">
    <name type="scientific">Glomus cerebriforme</name>
    <dbReference type="NCBI Taxonomy" id="658196"/>
    <lineage>
        <taxon>Eukaryota</taxon>
        <taxon>Fungi</taxon>
        <taxon>Fungi incertae sedis</taxon>
        <taxon>Mucoromycota</taxon>
        <taxon>Glomeromycotina</taxon>
        <taxon>Glomeromycetes</taxon>
        <taxon>Glomerales</taxon>
        <taxon>Glomeraceae</taxon>
        <taxon>Glomus</taxon>
    </lineage>
</organism>
<feature type="non-terminal residue" evidence="2">
    <location>
        <position position="1"/>
    </location>
</feature>
<proteinExistence type="predicted"/>
<dbReference type="EMBL" id="QKYT01000175">
    <property type="protein sequence ID" value="RIA90629.1"/>
    <property type="molecule type" value="Genomic_DNA"/>
</dbReference>
<dbReference type="AlphaFoldDB" id="A0A397T002"/>